<dbReference type="GO" id="GO:0005829">
    <property type="term" value="C:cytosol"/>
    <property type="evidence" value="ECO:0007669"/>
    <property type="project" value="TreeGrafter"/>
</dbReference>
<dbReference type="Pfam" id="PF03810">
    <property type="entry name" value="IBN_N"/>
    <property type="match status" value="1"/>
</dbReference>
<dbReference type="PROSITE" id="PS50166">
    <property type="entry name" value="IMPORTIN_B_NT"/>
    <property type="match status" value="1"/>
</dbReference>
<comment type="caution">
    <text evidence="6">The sequence shown here is derived from an EMBL/GenBank/DDBJ whole genome shotgun (WGS) entry which is preliminary data.</text>
</comment>
<protein>
    <submittedName>
        <fullName evidence="6">Importin-9</fullName>
    </submittedName>
</protein>
<gene>
    <name evidence="6" type="ORF">GBAR_LOCUS5279</name>
</gene>
<dbReference type="Proteomes" id="UP001174909">
    <property type="component" value="Unassembled WGS sequence"/>
</dbReference>
<sequence length="1004" mass="109948">MSRSALREAVSGCLEAVLTAVSGAERRAAEQEMKALEVTVEYGVVLAELTASGEVGLAYRQLASVLLRQYLDCHWSSLAEKFAEPVATDHVKEEIKHLLLATLGDRERRLRATVAYCVAVIAHWDWPDAWPQLLPRLEAALSSGNTGLVHGAMRVLAEFCRDVSDLQVPHVAPVIFPQLLRVLVNPQVYGARTQSRAVHIFHTLASIIYAASETTPTLAASLLLPALPQFVRAFINVLSSGEDWATDPGLRRELLMTSSSLLRWFPAAMATFVMDLVTPVWNIFLANTPLYVVSVVNCEGDKSEDCDSDGELITMETCVFAVFEFISGLVESRQLRDLLPPILPTLTLHLISHMQPTHSQVERWLGDVAQFVDEEEQIFSYSVRLSAHDLLEAMWEEPSLRNHTHSAITAAVEKHLQTTRSNSSPNAWKIEEACMLALGCVIMTPNTSFSAQQFTESVVMSTLQSPSGNPLLLGRSLWLAGKMAGRLKPGTLDQLLQSLVTALLPTQHSVLRVLAAKATCNFCSELQATNCTSRLLPILPSLISLLAAMTADLPDIVLLVVIDTLQLVTRVDESVTARHALQLSEVALSLFLKHSHDPGLSSSLEDLFSVLANNPGCHADFHRSFLPSAVQLLESNETGISLGLLPAVLDVLVLLVRGCGLGNVPNEVVREIFPRVVRVGVASDDVAMLQNAGECVRAFVSMAMEDLVQWCDREGESGVLYVVRLAVHLLDPSRPESSAAFIGRLLIVFFKKVGGMLGDHLQLLLRSVLSKMQSVKTASVMQSLLLVYAYLLQTELEAVVSFLCQVPDPRGQPALNYVLKEWTSQHPFFFGSFETRLSTVALCQLLSHCVTTGNNLLCSVVVEEEEDNGCGLGVQTRAQKTAAGVTRKTAIPLPVKIVRLLVSDLQSHLEASAESEGSECSAEEEGNEEVREMESLLTSEDGESEEFDKDPELHGDPLLQMDLQAHLVKYLGDICQLPSFSSSIRPHLRPYELVTLHSAGIHTN</sequence>
<dbReference type="InterPro" id="IPR001494">
    <property type="entry name" value="Importin-beta_N"/>
</dbReference>
<dbReference type="GO" id="GO:0006606">
    <property type="term" value="P:protein import into nucleus"/>
    <property type="evidence" value="ECO:0007669"/>
    <property type="project" value="TreeGrafter"/>
</dbReference>
<proteinExistence type="predicted"/>
<dbReference type="InterPro" id="IPR011989">
    <property type="entry name" value="ARM-like"/>
</dbReference>
<evidence type="ECO:0000256" key="2">
    <source>
        <dbReference type="ARBA" id="ARBA00022448"/>
    </source>
</evidence>
<dbReference type="SMART" id="SM00913">
    <property type="entry name" value="IBN_N"/>
    <property type="match status" value="1"/>
</dbReference>
<feature type="compositionally biased region" description="Acidic residues" evidence="4">
    <location>
        <begin position="940"/>
        <end position="949"/>
    </location>
</feature>
<dbReference type="InterPro" id="IPR016024">
    <property type="entry name" value="ARM-type_fold"/>
</dbReference>
<evidence type="ECO:0000256" key="1">
    <source>
        <dbReference type="ARBA" id="ARBA00004123"/>
    </source>
</evidence>
<dbReference type="EMBL" id="CASHTH010000786">
    <property type="protein sequence ID" value="CAI8007575.1"/>
    <property type="molecule type" value="Genomic_DNA"/>
</dbReference>
<organism evidence="6 7">
    <name type="scientific">Geodia barretti</name>
    <name type="common">Barrett's horny sponge</name>
    <dbReference type="NCBI Taxonomy" id="519541"/>
    <lineage>
        <taxon>Eukaryota</taxon>
        <taxon>Metazoa</taxon>
        <taxon>Porifera</taxon>
        <taxon>Demospongiae</taxon>
        <taxon>Heteroscleromorpha</taxon>
        <taxon>Tetractinellida</taxon>
        <taxon>Astrophorina</taxon>
        <taxon>Geodiidae</taxon>
        <taxon>Geodia</taxon>
    </lineage>
</organism>
<dbReference type="AlphaFoldDB" id="A0AA35R9Y5"/>
<keyword evidence="7" id="KW-1185">Reference proteome</keyword>
<keyword evidence="2" id="KW-0813">Transport</keyword>
<evidence type="ECO:0000313" key="6">
    <source>
        <dbReference type="EMBL" id="CAI8007575.1"/>
    </source>
</evidence>
<dbReference type="PANTHER" id="PTHR10997:SF9">
    <property type="entry name" value="IMPORTIN-9"/>
    <property type="match status" value="1"/>
</dbReference>
<evidence type="ECO:0000256" key="3">
    <source>
        <dbReference type="ARBA" id="ARBA00023242"/>
    </source>
</evidence>
<dbReference type="Gene3D" id="1.25.10.10">
    <property type="entry name" value="Leucine-rich Repeat Variant"/>
    <property type="match status" value="1"/>
</dbReference>
<dbReference type="SUPFAM" id="SSF48371">
    <property type="entry name" value="ARM repeat"/>
    <property type="match status" value="1"/>
</dbReference>
<comment type="subcellular location">
    <subcellularLocation>
        <location evidence="1">Nucleus</location>
    </subcellularLocation>
</comment>
<dbReference type="GO" id="GO:0005635">
    <property type="term" value="C:nuclear envelope"/>
    <property type="evidence" value="ECO:0007669"/>
    <property type="project" value="TreeGrafter"/>
</dbReference>
<accession>A0AA35R9Y5</accession>
<keyword evidence="3" id="KW-0539">Nucleus</keyword>
<dbReference type="GO" id="GO:0031267">
    <property type="term" value="F:small GTPase binding"/>
    <property type="evidence" value="ECO:0007669"/>
    <property type="project" value="InterPro"/>
</dbReference>
<feature type="region of interest" description="Disordered" evidence="4">
    <location>
        <begin position="911"/>
        <end position="956"/>
    </location>
</feature>
<evidence type="ECO:0000256" key="4">
    <source>
        <dbReference type="SAM" id="MobiDB-lite"/>
    </source>
</evidence>
<name>A0AA35R9Y5_GEOBA</name>
<evidence type="ECO:0000313" key="7">
    <source>
        <dbReference type="Proteomes" id="UP001174909"/>
    </source>
</evidence>
<evidence type="ECO:0000259" key="5">
    <source>
        <dbReference type="PROSITE" id="PS50166"/>
    </source>
</evidence>
<reference evidence="6" key="1">
    <citation type="submission" date="2023-03" db="EMBL/GenBank/DDBJ databases">
        <authorList>
            <person name="Steffen K."/>
            <person name="Cardenas P."/>
        </authorList>
    </citation>
    <scope>NUCLEOTIDE SEQUENCE</scope>
</reference>
<feature type="compositionally biased region" description="Low complexity" evidence="4">
    <location>
        <begin position="911"/>
        <end position="920"/>
    </location>
</feature>
<feature type="domain" description="Importin N-terminal" evidence="5">
    <location>
        <begin position="29"/>
        <end position="105"/>
    </location>
</feature>
<dbReference type="PANTHER" id="PTHR10997">
    <property type="entry name" value="IMPORTIN-7, 8, 11"/>
    <property type="match status" value="1"/>
</dbReference>